<gene>
    <name evidence="2" type="ORF">B4915_11570</name>
</gene>
<comment type="caution">
    <text evidence="2">The sequence shown here is derived from an EMBL/GenBank/DDBJ whole genome shotgun (WGS) entry which is preliminary data.</text>
</comment>
<name>A0A2S9QLF8_9MICO</name>
<organism evidence="2 3">
    <name type="scientific">Leucobacter massiliensis</name>
    <dbReference type="NCBI Taxonomy" id="1686285"/>
    <lineage>
        <taxon>Bacteria</taxon>
        <taxon>Bacillati</taxon>
        <taxon>Actinomycetota</taxon>
        <taxon>Actinomycetes</taxon>
        <taxon>Micrococcales</taxon>
        <taxon>Microbacteriaceae</taxon>
        <taxon>Leucobacter</taxon>
    </lineage>
</organism>
<feature type="transmembrane region" description="Helical" evidence="1">
    <location>
        <begin position="56"/>
        <end position="75"/>
    </location>
</feature>
<dbReference type="RefSeq" id="WP_105805987.1">
    <property type="nucleotide sequence ID" value="NZ_MWZD01000019.1"/>
</dbReference>
<feature type="transmembrane region" description="Helical" evidence="1">
    <location>
        <begin position="87"/>
        <end position="105"/>
    </location>
</feature>
<feature type="transmembrane region" description="Helical" evidence="1">
    <location>
        <begin position="31"/>
        <end position="50"/>
    </location>
</feature>
<dbReference type="OrthoDB" id="5080201at2"/>
<evidence type="ECO:0000256" key="1">
    <source>
        <dbReference type="SAM" id="Phobius"/>
    </source>
</evidence>
<dbReference type="EMBL" id="MWZD01000019">
    <property type="protein sequence ID" value="PRI10421.1"/>
    <property type="molecule type" value="Genomic_DNA"/>
</dbReference>
<sequence>MSENKFSVEDATRLVAVGAKAAQDARRATRWFRVFVVMQAAYALAFTLSLDIAKVNYWKAFAPFMLVTLCIWMIAFRYRESIPRHGLRNMGIAVATWFALYTLMLDPALQLFGLSSPWWWVLAGIVSITPILACLFASSRR</sequence>
<feature type="transmembrane region" description="Helical" evidence="1">
    <location>
        <begin position="117"/>
        <end position="137"/>
    </location>
</feature>
<evidence type="ECO:0000313" key="3">
    <source>
        <dbReference type="Proteomes" id="UP000238650"/>
    </source>
</evidence>
<evidence type="ECO:0000313" key="2">
    <source>
        <dbReference type="EMBL" id="PRI10421.1"/>
    </source>
</evidence>
<accession>A0A2S9QLF8</accession>
<keyword evidence="1" id="KW-1133">Transmembrane helix</keyword>
<proteinExistence type="predicted"/>
<keyword evidence="3" id="KW-1185">Reference proteome</keyword>
<keyword evidence="1" id="KW-0812">Transmembrane</keyword>
<protein>
    <submittedName>
        <fullName evidence="2">Uncharacterized protein</fullName>
    </submittedName>
</protein>
<reference evidence="2 3" key="1">
    <citation type="journal article" date="2017" name="New Microbes New Infect">
        <title>Genome sequence of 'Leucobacter massiliensis' sp. nov. isolated from human pharynx after travel to the 2014 Hajj.</title>
        <authorList>
            <person name="Leangapichart T."/>
            <person name="Gautret P."/>
            <person name="Nguyen T.T."/>
            <person name="Armstrong N."/>
            <person name="Rolain J.M."/>
        </authorList>
    </citation>
    <scope>NUCLEOTIDE SEQUENCE [LARGE SCALE GENOMIC DNA]</scope>
    <source>
        <strain evidence="2 3">122RC15</strain>
    </source>
</reference>
<keyword evidence="1" id="KW-0472">Membrane</keyword>
<dbReference type="Proteomes" id="UP000238650">
    <property type="component" value="Unassembled WGS sequence"/>
</dbReference>
<dbReference type="AlphaFoldDB" id="A0A2S9QLF8"/>